<protein>
    <submittedName>
        <fullName evidence="1">Uncharacterized protein</fullName>
    </submittedName>
</protein>
<proteinExistence type="predicted"/>
<dbReference type="EMBL" id="JBBPBM010000445">
    <property type="protein sequence ID" value="KAK8495339.1"/>
    <property type="molecule type" value="Genomic_DNA"/>
</dbReference>
<name>A0ABR2ANY9_9ROSI</name>
<evidence type="ECO:0000313" key="2">
    <source>
        <dbReference type="Proteomes" id="UP001472677"/>
    </source>
</evidence>
<accession>A0ABR2ANY9</accession>
<dbReference type="Proteomes" id="UP001472677">
    <property type="component" value="Unassembled WGS sequence"/>
</dbReference>
<evidence type="ECO:0000313" key="1">
    <source>
        <dbReference type="EMBL" id="KAK8495339.1"/>
    </source>
</evidence>
<gene>
    <name evidence="1" type="ORF">V6N12_024931</name>
</gene>
<organism evidence="1 2">
    <name type="scientific">Hibiscus sabdariffa</name>
    <name type="common">roselle</name>
    <dbReference type="NCBI Taxonomy" id="183260"/>
    <lineage>
        <taxon>Eukaryota</taxon>
        <taxon>Viridiplantae</taxon>
        <taxon>Streptophyta</taxon>
        <taxon>Embryophyta</taxon>
        <taxon>Tracheophyta</taxon>
        <taxon>Spermatophyta</taxon>
        <taxon>Magnoliopsida</taxon>
        <taxon>eudicotyledons</taxon>
        <taxon>Gunneridae</taxon>
        <taxon>Pentapetalae</taxon>
        <taxon>rosids</taxon>
        <taxon>malvids</taxon>
        <taxon>Malvales</taxon>
        <taxon>Malvaceae</taxon>
        <taxon>Malvoideae</taxon>
        <taxon>Hibiscus</taxon>
    </lineage>
</organism>
<sequence>MYEKSHLSPPKLLVNPWNAESISKSLSNMDISDYGSLPGAGLIENKDVVNFIFSPGSSDGPSKIISRIEKLFKGKANGFKRLSGIKQATRAKYVKEVERKLDDETGVIEFDRDPFGKRIINIPTFNSSLSMILTKIEEIQCNEDAKFSLFANDILECYSHEK</sequence>
<reference evidence="1 2" key="1">
    <citation type="journal article" date="2024" name="G3 (Bethesda)">
        <title>Genome assembly of Hibiscus sabdariffa L. provides insights into metabolisms of medicinal natural products.</title>
        <authorList>
            <person name="Kim T."/>
        </authorList>
    </citation>
    <scope>NUCLEOTIDE SEQUENCE [LARGE SCALE GENOMIC DNA]</scope>
    <source>
        <strain evidence="1">TK-2024</strain>
        <tissue evidence="1">Old leaves</tissue>
    </source>
</reference>
<comment type="caution">
    <text evidence="1">The sequence shown here is derived from an EMBL/GenBank/DDBJ whole genome shotgun (WGS) entry which is preliminary data.</text>
</comment>
<keyword evidence="2" id="KW-1185">Reference proteome</keyword>